<comment type="caution">
    <text evidence="1">The sequence shown here is derived from an EMBL/GenBank/DDBJ whole genome shotgun (WGS) entry which is preliminary data.</text>
</comment>
<proteinExistence type="predicted"/>
<accession>A0A8T2NMC5</accession>
<sequence>MQQSSVSWYLHFDRPISPQANARRPPEMKERNPCICCDNMKDLSTTDGNAANEGVRKNGRNPQVPSFFSCVAFTAAEALIPLAERMQCSPARA</sequence>
<dbReference type="AlphaFoldDB" id="A0A8T2NMC5"/>
<reference evidence="1" key="1">
    <citation type="thesis" date="2021" institute="BYU ScholarsArchive" country="Provo, UT, USA">
        <title>Applications of and Algorithms for Genome Assembly and Genomic Analyses with an Emphasis on Marine Teleosts.</title>
        <authorList>
            <person name="Pickett B.D."/>
        </authorList>
    </citation>
    <scope>NUCLEOTIDE SEQUENCE</scope>
    <source>
        <strain evidence="1">HI-2016</strain>
    </source>
</reference>
<keyword evidence="2" id="KW-1185">Reference proteome</keyword>
<organism evidence="1 2">
    <name type="scientific">Albula glossodonta</name>
    <name type="common">roundjaw bonefish</name>
    <dbReference type="NCBI Taxonomy" id="121402"/>
    <lineage>
        <taxon>Eukaryota</taxon>
        <taxon>Metazoa</taxon>
        <taxon>Chordata</taxon>
        <taxon>Craniata</taxon>
        <taxon>Vertebrata</taxon>
        <taxon>Euteleostomi</taxon>
        <taxon>Actinopterygii</taxon>
        <taxon>Neopterygii</taxon>
        <taxon>Teleostei</taxon>
        <taxon>Albuliformes</taxon>
        <taxon>Albulidae</taxon>
        <taxon>Albula</taxon>
    </lineage>
</organism>
<dbReference type="Proteomes" id="UP000824540">
    <property type="component" value="Unassembled WGS sequence"/>
</dbReference>
<gene>
    <name evidence="1" type="ORF">JZ751_028574</name>
</gene>
<dbReference type="EMBL" id="JAFBMS010000085">
    <property type="protein sequence ID" value="KAG9337557.1"/>
    <property type="molecule type" value="Genomic_DNA"/>
</dbReference>
<name>A0A8T2NMC5_9TELE</name>
<protein>
    <submittedName>
        <fullName evidence="1">Uncharacterized protein</fullName>
    </submittedName>
</protein>
<evidence type="ECO:0000313" key="1">
    <source>
        <dbReference type="EMBL" id="KAG9337557.1"/>
    </source>
</evidence>
<evidence type="ECO:0000313" key="2">
    <source>
        <dbReference type="Proteomes" id="UP000824540"/>
    </source>
</evidence>